<proteinExistence type="inferred from homology"/>
<evidence type="ECO:0000256" key="5">
    <source>
        <dbReference type="ARBA" id="ARBA00023015"/>
    </source>
</evidence>
<evidence type="ECO:0000256" key="1">
    <source>
        <dbReference type="ARBA" id="ARBA00002817"/>
    </source>
</evidence>
<dbReference type="GO" id="GO:0006289">
    <property type="term" value="P:nucleotide-excision repair"/>
    <property type="evidence" value="ECO:0007669"/>
    <property type="project" value="InterPro"/>
</dbReference>
<evidence type="ECO:0000313" key="13">
    <source>
        <dbReference type="Proteomes" id="UP000297245"/>
    </source>
</evidence>
<keyword evidence="7 9" id="KW-0234">DNA repair</keyword>
<organism evidence="12 13">
    <name type="scientific">Dendrothele bispora (strain CBS 962.96)</name>
    <dbReference type="NCBI Taxonomy" id="1314807"/>
    <lineage>
        <taxon>Eukaryota</taxon>
        <taxon>Fungi</taxon>
        <taxon>Dikarya</taxon>
        <taxon>Basidiomycota</taxon>
        <taxon>Agaricomycotina</taxon>
        <taxon>Agaricomycetes</taxon>
        <taxon>Agaricomycetidae</taxon>
        <taxon>Agaricales</taxon>
        <taxon>Agaricales incertae sedis</taxon>
        <taxon>Dendrothele</taxon>
    </lineage>
</organism>
<dbReference type="GO" id="GO:0000439">
    <property type="term" value="C:transcription factor TFIIH core complex"/>
    <property type="evidence" value="ECO:0007669"/>
    <property type="project" value="InterPro"/>
</dbReference>
<evidence type="ECO:0000256" key="6">
    <source>
        <dbReference type="ARBA" id="ARBA00023163"/>
    </source>
</evidence>
<name>A0A4V4HEZ5_DENBC</name>
<dbReference type="GO" id="GO:0005675">
    <property type="term" value="C:transcription factor TFIIH holo complex"/>
    <property type="evidence" value="ECO:0007669"/>
    <property type="project" value="TreeGrafter"/>
</dbReference>
<dbReference type="Gene3D" id="3.30.70.2610">
    <property type="match status" value="1"/>
</dbReference>
<accession>A0A4V4HEZ5</accession>
<dbReference type="OrthoDB" id="364513at2759"/>
<sequence length="504" mass="56072">MPSVEENPLESLENVKTHALLPFLHQQSATALSRLYTSPSSCLSIFRLLTPVERQIVMNILWLESAIPLSTMAAWVTIDGKKLYERSLETLSQLHILSQYPMKLLLNSTFKSSLRHAITGGGTTGSFGVPATKDPKHSPPTVESLDGYALERWETILHYMVSSGTGQLPTKPSTGVLYLLKESGLMSGSQNFEPQITSEGFQFLLHSPHDQLWELLLQYLHMVERRSMDLVEVISFLLMLSTMELGREYSTENLSQTQKVMLEDLRDYGLIWQRRPSSKRFSPTRLATTLTSSSEGSSLSTLAPTQATGLGNSSSNALTRSKGTGAGIGGGAAGGGAGSGNQQGFIILETNYRVYAYTDNPLQTAVLNLFVSLKYRFPNLVVGSITRESVKKALNNGISSEQIISYLLTHAHPQMRKFNPMIPVTVQDQIRLWELEKNRLKSDSGFLYTSFQSQADYEYVLNYAKELGVVLWENNAKRCFFAHEEGHGNIKSFIERRRTAGQGQ</sequence>
<comment type="subcellular location">
    <subcellularLocation>
        <location evidence="2 9">Nucleus</location>
    </subcellularLocation>
</comment>
<keyword evidence="6 9" id="KW-0804">Transcription</keyword>
<keyword evidence="4 9" id="KW-0227">DNA damage</keyword>
<dbReference type="PANTHER" id="PTHR13152">
    <property type="entry name" value="TFIIH, POLYPEPTIDE 4"/>
    <property type="match status" value="1"/>
</dbReference>
<dbReference type="Proteomes" id="UP000297245">
    <property type="component" value="Unassembled WGS sequence"/>
</dbReference>
<dbReference type="NCBIfam" id="TIGR00625">
    <property type="entry name" value="tfb2"/>
    <property type="match status" value="1"/>
</dbReference>
<evidence type="ECO:0000256" key="8">
    <source>
        <dbReference type="ARBA" id="ARBA00023242"/>
    </source>
</evidence>
<feature type="domain" description="Transcription factor Tfb2 C-terminal" evidence="11">
    <location>
        <begin position="428"/>
        <end position="494"/>
    </location>
</feature>
<protein>
    <recommendedName>
        <fullName evidence="9">RNA polymerase II transcription factor B subunit 2</fullName>
    </recommendedName>
</protein>
<evidence type="ECO:0000256" key="10">
    <source>
        <dbReference type="SAM" id="MobiDB-lite"/>
    </source>
</evidence>
<evidence type="ECO:0000256" key="4">
    <source>
        <dbReference type="ARBA" id="ARBA00022763"/>
    </source>
</evidence>
<dbReference type="Pfam" id="PF03849">
    <property type="entry name" value="Tfb2"/>
    <property type="match status" value="1"/>
</dbReference>
<dbReference type="GO" id="GO:0003690">
    <property type="term" value="F:double-stranded DNA binding"/>
    <property type="evidence" value="ECO:0007669"/>
    <property type="project" value="TreeGrafter"/>
</dbReference>
<dbReference type="EMBL" id="ML179262">
    <property type="protein sequence ID" value="THU92975.1"/>
    <property type="molecule type" value="Genomic_DNA"/>
</dbReference>
<dbReference type="GO" id="GO:0006366">
    <property type="term" value="P:transcription by RNA polymerase II"/>
    <property type="evidence" value="ECO:0007669"/>
    <property type="project" value="UniProtKB-ARBA"/>
</dbReference>
<dbReference type="AlphaFoldDB" id="A0A4V4HEZ5"/>
<evidence type="ECO:0000256" key="2">
    <source>
        <dbReference type="ARBA" id="ARBA00004123"/>
    </source>
</evidence>
<dbReference type="InterPro" id="IPR040662">
    <property type="entry name" value="Tfb2_C"/>
</dbReference>
<keyword evidence="8 9" id="KW-0539">Nucleus</keyword>
<evidence type="ECO:0000313" key="12">
    <source>
        <dbReference type="EMBL" id="THU92975.1"/>
    </source>
</evidence>
<keyword evidence="5 9" id="KW-0805">Transcription regulation</keyword>
<comment type="similarity">
    <text evidence="3 9">Belongs to the TFB2 family.</text>
</comment>
<feature type="compositionally biased region" description="Low complexity" evidence="10">
    <location>
        <begin position="286"/>
        <end position="302"/>
    </location>
</feature>
<evidence type="ECO:0000256" key="7">
    <source>
        <dbReference type="ARBA" id="ARBA00023204"/>
    </source>
</evidence>
<evidence type="ECO:0000259" key="11">
    <source>
        <dbReference type="Pfam" id="PF18307"/>
    </source>
</evidence>
<feature type="compositionally biased region" description="Polar residues" evidence="10">
    <location>
        <begin position="303"/>
        <end position="322"/>
    </location>
</feature>
<dbReference type="Pfam" id="PF18307">
    <property type="entry name" value="Tfb2_C"/>
    <property type="match status" value="1"/>
</dbReference>
<keyword evidence="13" id="KW-1185">Reference proteome</keyword>
<comment type="function">
    <text evidence="1">Component of the general transcription and DNA repair factor IIH (TFIIH) core complex, which is involved in general and transcription-coupled nucleotide excision repair (NER) of damaged DNA and, when complexed to TFIIK, in RNA transcription by RNA polymerase II. In NER, TFIIH acts by opening DNA around the lesion to allow the excision of the damaged oligonucleotide and its replacement by a new DNA fragment. In transcription, TFIIH has an essential role in transcription initiation. When the pre-initiation complex (PIC) has been established, TFIIH is required for promoter opening and promoter escape. Phosphorylation of the C-terminal tail (CTD) of the largest subunit of RNA polymerase II by the kinase module TFIIK controls the initiation of transcription.</text>
</comment>
<dbReference type="PANTHER" id="PTHR13152:SF0">
    <property type="entry name" value="GENERAL TRANSCRIPTION FACTOR IIH SUBUNIT 4"/>
    <property type="match status" value="1"/>
</dbReference>
<comment type="function">
    <text evidence="9">Component of the general transcription and DNA repair factor IIH (TFIIH) core complex which is involved in general and transcription-coupled nucleotide excision repair (NER) of damaged DNA.</text>
</comment>
<dbReference type="InterPro" id="IPR004598">
    <property type="entry name" value="TFIIH_p52/Tfb2"/>
</dbReference>
<evidence type="ECO:0000256" key="9">
    <source>
        <dbReference type="RuleBase" id="RU364024"/>
    </source>
</evidence>
<evidence type="ECO:0000256" key="3">
    <source>
        <dbReference type="ARBA" id="ARBA00007132"/>
    </source>
</evidence>
<reference evidence="12 13" key="1">
    <citation type="journal article" date="2019" name="Nat. Ecol. Evol.">
        <title>Megaphylogeny resolves global patterns of mushroom evolution.</title>
        <authorList>
            <person name="Varga T."/>
            <person name="Krizsan K."/>
            <person name="Foldi C."/>
            <person name="Dima B."/>
            <person name="Sanchez-Garcia M."/>
            <person name="Sanchez-Ramirez S."/>
            <person name="Szollosi G.J."/>
            <person name="Szarkandi J.G."/>
            <person name="Papp V."/>
            <person name="Albert L."/>
            <person name="Andreopoulos W."/>
            <person name="Angelini C."/>
            <person name="Antonin V."/>
            <person name="Barry K.W."/>
            <person name="Bougher N.L."/>
            <person name="Buchanan P."/>
            <person name="Buyck B."/>
            <person name="Bense V."/>
            <person name="Catcheside P."/>
            <person name="Chovatia M."/>
            <person name="Cooper J."/>
            <person name="Damon W."/>
            <person name="Desjardin D."/>
            <person name="Finy P."/>
            <person name="Geml J."/>
            <person name="Haridas S."/>
            <person name="Hughes K."/>
            <person name="Justo A."/>
            <person name="Karasinski D."/>
            <person name="Kautmanova I."/>
            <person name="Kiss B."/>
            <person name="Kocsube S."/>
            <person name="Kotiranta H."/>
            <person name="LaButti K.M."/>
            <person name="Lechner B.E."/>
            <person name="Liimatainen K."/>
            <person name="Lipzen A."/>
            <person name="Lukacs Z."/>
            <person name="Mihaltcheva S."/>
            <person name="Morgado L.N."/>
            <person name="Niskanen T."/>
            <person name="Noordeloos M.E."/>
            <person name="Ohm R.A."/>
            <person name="Ortiz-Santana B."/>
            <person name="Ovrebo C."/>
            <person name="Racz N."/>
            <person name="Riley R."/>
            <person name="Savchenko A."/>
            <person name="Shiryaev A."/>
            <person name="Soop K."/>
            <person name="Spirin V."/>
            <person name="Szebenyi C."/>
            <person name="Tomsovsky M."/>
            <person name="Tulloss R.E."/>
            <person name="Uehling J."/>
            <person name="Grigoriev I.V."/>
            <person name="Vagvolgyi C."/>
            <person name="Papp T."/>
            <person name="Martin F.M."/>
            <person name="Miettinen O."/>
            <person name="Hibbett D.S."/>
            <person name="Nagy L.G."/>
        </authorList>
    </citation>
    <scope>NUCLEOTIDE SEQUENCE [LARGE SCALE GENOMIC DNA]</scope>
    <source>
        <strain evidence="12 13">CBS 962.96</strain>
    </source>
</reference>
<feature type="region of interest" description="Disordered" evidence="10">
    <location>
        <begin position="283"/>
        <end position="322"/>
    </location>
</feature>
<dbReference type="GO" id="GO:0001671">
    <property type="term" value="F:ATPase activator activity"/>
    <property type="evidence" value="ECO:0007669"/>
    <property type="project" value="InterPro"/>
</dbReference>
<dbReference type="FunFam" id="3.30.70.2610:FF:000001">
    <property type="entry name" value="General transcription factor IIH subunit 4"/>
    <property type="match status" value="1"/>
</dbReference>
<gene>
    <name evidence="12" type="ORF">K435DRAFT_200301</name>
</gene>